<dbReference type="Proteomes" id="UP000249723">
    <property type="component" value="Unassembled WGS sequence"/>
</dbReference>
<dbReference type="AlphaFoldDB" id="A0A2X0KRX7"/>
<evidence type="ECO:0000256" key="1">
    <source>
        <dbReference type="SAM" id="Phobius"/>
    </source>
</evidence>
<proteinExistence type="predicted"/>
<protein>
    <submittedName>
        <fullName evidence="2">BZ3500_MvSof-1268-A1-R1_Chr4-4g07478 protein</fullName>
    </submittedName>
</protein>
<keyword evidence="3" id="KW-1185">Reference proteome</keyword>
<evidence type="ECO:0000313" key="3">
    <source>
        <dbReference type="Proteomes" id="UP000249723"/>
    </source>
</evidence>
<name>A0A2X0KRX7_9BASI</name>
<dbReference type="OrthoDB" id="3365743at2759"/>
<keyword evidence="1" id="KW-0472">Membrane</keyword>
<accession>A0A2X0KRX7</accession>
<gene>
    <name evidence="2" type="ORF">BZ3500_MVSOF-1268-A1-R1_CHR4-4G07478</name>
</gene>
<evidence type="ECO:0000313" key="2">
    <source>
        <dbReference type="EMBL" id="SCZ96612.1"/>
    </source>
</evidence>
<dbReference type="EMBL" id="FMWP01000089">
    <property type="protein sequence ID" value="SCZ96612.1"/>
    <property type="molecule type" value="Genomic_DNA"/>
</dbReference>
<keyword evidence="1" id="KW-1133">Transmembrane helix</keyword>
<feature type="transmembrane region" description="Helical" evidence="1">
    <location>
        <begin position="20"/>
        <end position="41"/>
    </location>
</feature>
<reference evidence="3" key="1">
    <citation type="submission" date="2016-10" db="EMBL/GenBank/DDBJ databases">
        <authorList>
            <person name="Jeantristanb JTB J.-T."/>
            <person name="Ricardo R."/>
        </authorList>
    </citation>
    <scope>NUCLEOTIDE SEQUENCE [LARGE SCALE GENOMIC DNA]</scope>
</reference>
<sequence>MSGFSSPGSLLTVNASSTPIQVLSVARIAAGLAAFIAPAFFTTRAFGFSANKGPNGVSVGGSVGSNTTNPGNESEMSVAVRLFGARDIALGLLLRDSTSAVVVRALQVGVIADSLDILAAGLGWIEGNLSPEVATAVGSIGAVLSAYQLWILNRV</sequence>
<keyword evidence="1" id="KW-0812">Transmembrane</keyword>
<organism evidence="2 3">
    <name type="scientific">Microbotryum saponariae</name>
    <dbReference type="NCBI Taxonomy" id="289078"/>
    <lineage>
        <taxon>Eukaryota</taxon>
        <taxon>Fungi</taxon>
        <taxon>Dikarya</taxon>
        <taxon>Basidiomycota</taxon>
        <taxon>Pucciniomycotina</taxon>
        <taxon>Microbotryomycetes</taxon>
        <taxon>Microbotryales</taxon>
        <taxon>Microbotryaceae</taxon>
        <taxon>Microbotryum</taxon>
    </lineage>
</organism>